<dbReference type="GeneID" id="77322801"/>
<dbReference type="PROSITE" id="PS00070">
    <property type="entry name" value="ALDEHYDE_DEHYDR_CYS"/>
    <property type="match status" value="1"/>
</dbReference>
<protein>
    <submittedName>
        <fullName evidence="5">Aldehyde dehydrogenase family protein</fullName>
    </submittedName>
</protein>
<dbReference type="InterPro" id="IPR016160">
    <property type="entry name" value="Ald_DH_CS_CYS"/>
</dbReference>
<name>A0ABT3KQ74_9BURK</name>
<evidence type="ECO:0000256" key="2">
    <source>
        <dbReference type="PROSITE-ProRule" id="PRU10007"/>
    </source>
</evidence>
<dbReference type="Gene3D" id="3.40.605.10">
    <property type="entry name" value="Aldehyde Dehydrogenase, Chain A, domain 1"/>
    <property type="match status" value="1"/>
</dbReference>
<comment type="similarity">
    <text evidence="3">Belongs to the aldehyde dehydrogenase family.</text>
</comment>
<keyword evidence="1 3" id="KW-0560">Oxidoreductase</keyword>
<evidence type="ECO:0000256" key="1">
    <source>
        <dbReference type="ARBA" id="ARBA00023002"/>
    </source>
</evidence>
<dbReference type="PANTHER" id="PTHR11699">
    <property type="entry name" value="ALDEHYDE DEHYDROGENASE-RELATED"/>
    <property type="match status" value="1"/>
</dbReference>
<organism evidence="5 6">
    <name type="scientific">Verminephrobacter aporrectodeae subsp. tuberculatae</name>
    <dbReference type="NCBI Taxonomy" id="1110392"/>
    <lineage>
        <taxon>Bacteria</taxon>
        <taxon>Pseudomonadati</taxon>
        <taxon>Pseudomonadota</taxon>
        <taxon>Betaproteobacteria</taxon>
        <taxon>Burkholderiales</taxon>
        <taxon>Comamonadaceae</taxon>
        <taxon>Verminephrobacter</taxon>
    </lineage>
</organism>
<dbReference type="Gene3D" id="3.40.309.10">
    <property type="entry name" value="Aldehyde Dehydrogenase, Chain A, domain 2"/>
    <property type="match status" value="1"/>
</dbReference>
<sequence>MNPGLDALIAEFRRTGTLSGLPREHFIHGAYQPGSGSAALETFDPGSGQAFAQFAAGSAAEVDQAVDAARRALRGAWGDAAPAERGRTLAAIAQQVREHADRLALVESLDSGKRLCEAQADVRGVVRAFEYYAGAADKMQGDSFPLDKAYVGFSIEEPVGVAAQIIPWNYPLGTAARGIAPALAAGCTVVAKPAEQTPLSALMLAELASAAGLPDGVLNVVTGEGAAAGAALVSHPGIQHITFTGSVATGQQVMRAAASHVTRVLLELGGKSPLVVLADADVEQALHGVLGAIYENAGQICSAGSRLIVERSLHGQFIERLLDRVGQLGLGHGLTNPDVGPVNSLAHLNRIHAHVASAAARGNPVLAGGSVAHPACAPGGWFYRPTVIEASCAQDAVVQQEIFGPVLVVQQADDLEQAIALANGTDYALAAGIYTRDIGRAYRFARQVDAGQVYINEYFAGGIEVPFGGNRRSGFGREKGLEGIRSYCKLKSIVARV</sequence>
<dbReference type="InterPro" id="IPR016161">
    <property type="entry name" value="Ald_DH/histidinol_DH"/>
</dbReference>
<feature type="active site" evidence="2">
    <location>
        <position position="267"/>
    </location>
</feature>
<proteinExistence type="inferred from homology"/>
<evidence type="ECO:0000313" key="5">
    <source>
        <dbReference type="EMBL" id="MCW5320074.1"/>
    </source>
</evidence>
<keyword evidence="6" id="KW-1185">Reference proteome</keyword>
<dbReference type="Proteomes" id="UP001208935">
    <property type="component" value="Unassembled WGS sequence"/>
</dbReference>
<dbReference type="CDD" id="cd07109">
    <property type="entry name" value="ALDH_AAS00426"/>
    <property type="match status" value="1"/>
</dbReference>
<reference evidence="6" key="1">
    <citation type="submission" date="2023-07" db="EMBL/GenBank/DDBJ databases">
        <title>Verminephrobacter genomes.</title>
        <authorList>
            <person name="Lund M.B."/>
        </authorList>
    </citation>
    <scope>NUCLEOTIDE SEQUENCE [LARGE SCALE GENOMIC DNA]</scope>
    <source>
        <strain evidence="6">AtM5-05</strain>
    </source>
</reference>
<gene>
    <name evidence="5" type="ORF">D5039_02435</name>
</gene>
<dbReference type="PROSITE" id="PS00687">
    <property type="entry name" value="ALDEHYDE_DEHYDR_GLU"/>
    <property type="match status" value="1"/>
</dbReference>
<evidence type="ECO:0000256" key="3">
    <source>
        <dbReference type="RuleBase" id="RU003345"/>
    </source>
</evidence>
<accession>A0ABT3KQ74</accession>
<dbReference type="InterPro" id="IPR015590">
    <property type="entry name" value="Aldehyde_DH_dom"/>
</dbReference>
<dbReference type="InterPro" id="IPR016163">
    <property type="entry name" value="Ald_DH_C"/>
</dbReference>
<dbReference type="Pfam" id="PF00171">
    <property type="entry name" value="Aldedh"/>
    <property type="match status" value="1"/>
</dbReference>
<dbReference type="RefSeq" id="WP_265280932.1">
    <property type="nucleotide sequence ID" value="NZ_QZCW01000001.1"/>
</dbReference>
<dbReference type="EMBL" id="QZCW01000001">
    <property type="protein sequence ID" value="MCW5320074.1"/>
    <property type="molecule type" value="Genomic_DNA"/>
</dbReference>
<dbReference type="SUPFAM" id="SSF53720">
    <property type="entry name" value="ALDH-like"/>
    <property type="match status" value="1"/>
</dbReference>
<comment type="caution">
    <text evidence="5">The sequence shown here is derived from an EMBL/GenBank/DDBJ whole genome shotgun (WGS) entry which is preliminary data.</text>
</comment>
<evidence type="ECO:0000313" key="6">
    <source>
        <dbReference type="Proteomes" id="UP001208935"/>
    </source>
</evidence>
<dbReference type="InterPro" id="IPR029510">
    <property type="entry name" value="Ald_DH_CS_GLU"/>
</dbReference>
<evidence type="ECO:0000259" key="4">
    <source>
        <dbReference type="Pfam" id="PF00171"/>
    </source>
</evidence>
<dbReference type="InterPro" id="IPR016162">
    <property type="entry name" value="Ald_DH_N"/>
</dbReference>
<feature type="domain" description="Aldehyde dehydrogenase" evidence="4">
    <location>
        <begin position="38"/>
        <end position="493"/>
    </location>
</feature>